<dbReference type="NCBIfam" id="TIGR01906">
    <property type="entry name" value="integ_TIGR01906"/>
    <property type="match status" value="1"/>
</dbReference>
<keyword evidence="4" id="KW-1185">Reference proteome</keyword>
<evidence type="ECO:0000256" key="2">
    <source>
        <dbReference type="SAM" id="SignalP"/>
    </source>
</evidence>
<keyword evidence="1" id="KW-0812">Transmembrane</keyword>
<feature type="transmembrane region" description="Helical" evidence="1">
    <location>
        <begin position="98"/>
        <end position="121"/>
    </location>
</feature>
<dbReference type="Pfam" id="PF07314">
    <property type="entry name" value="Lit"/>
    <property type="match status" value="1"/>
</dbReference>
<sequence length="221" mass="23849">MLRRLAAALAALLFPAAALGLGVRAAMSHTFLAFEYARPGFPEDPFGFSEADRLLYGSYGLEYIANDADERYLSGLRLPGGGAAFRPEEVSHMADVKAVLGTGLDLTLLAACVIVLILLLLRRTPALARGALRGGAILTLGLMAALAVSAVLGFERFFAWVHSLFFKDGTWMFSTRDTLIRVYPEQFWMDAGILIALVTVGLCLAALVTAGRGTRSRRRNP</sequence>
<comment type="caution">
    <text evidence="3">The sequence shown here is derived from an EMBL/GenBank/DDBJ whole genome shotgun (WGS) entry which is preliminary data.</text>
</comment>
<accession>A0AAE4C4R6</accession>
<keyword evidence="1" id="KW-1133">Transmembrane helix</keyword>
<evidence type="ECO:0000313" key="3">
    <source>
        <dbReference type="EMBL" id="MDR6891621.1"/>
    </source>
</evidence>
<dbReference type="RefSeq" id="WP_309849588.1">
    <property type="nucleotide sequence ID" value="NZ_BAAAIU010000045.1"/>
</dbReference>
<proteinExistence type="predicted"/>
<dbReference type="EMBL" id="JAVDUI010000001">
    <property type="protein sequence ID" value="MDR6891621.1"/>
    <property type="molecule type" value="Genomic_DNA"/>
</dbReference>
<evidence type="ECO:0000256" key="1">
    <source>
        <dbReference type="SAM" id="Phobius"/>
    </source>
</evidence>
<feature type="signal peptide" evidence="2">
    <location>
        <begin position="1"/>
        <end position="20"/>
    </location>
</feature>
<reference evidence="3" key="1">
    <citation type="submission" date="2023-07" db="EMBL/GenBank/DDBJ databases">
        <title>Sequencing the genomes of 1000 actinobacteria strains.</title>
        <authorList>
            <person name="Klenk H.-P."/>
        </authorList>
    </citation>
    <scope>NUCLEOTIDE SEQUENCE</scope>
    <source>
        <strain evidence="3">DSM 13988</strain>
    </source>
</reference>
<gene>
    <name evidence="3" type="ORF">J2S35_000561</name>
</gene>
<feature type="chain" id="PRO_5042051962" evidence="2">
    <location>
        <begin position="21"/>
        <end position="221"/>
    </location>
</feature>
<feature type="transmembrane region" description="Helical" evidence="1">
    <location>
        <begin position="133"/>
        <end position="154"/>
    </location>
</feature>
<name>A0AAE4C4R6_9MICC</name>
<dbReference type="AlphaFoldDB" id="A0AAE4C4R6"/>
<keyword evidence="2" id="KW-0732">Signal</keyword>
<keyword evidence="1" id="KW-0472">Membrane</keyword>
<dbReference type="InterPro" id="IPR010178">
    <property type="entry name" value="Lit"/>
</dbReference>
<feature type="transmembrane region" description="Helical" evidence="1">
    <location>
        <begin position="187"/>
        <end position="210"/>
    </location>
</feature>
<dbReference type="Proteomes" id="UP001247307">
    <property type="component" value="Unassembled WGS sequence"/>
</dbReference>
<organism evidence="3 4">
    <name type="scientific">Falsarthrobacter nasiphocae</name>
    <dbReference type="NCBI Taxonomy" id="189863"/>
    <lineage>
        <taxon>Bacteria</taxon>
        <taxon>Bacillati</taxon>
        <taxon>Actinomycetota</taxon>
        <taxon>Actinomycetes</taxon>
        <taxon>Micrococcales</taxon>
        <taxon>Micrococcaceae</taxon>
        <taxon>Falsarthrobacter</taxon>
    </lineage>
</organism>
<protein>
    <submittedName>
        <fullName evidence="3">Integral membrane protein (TIGR01906 family)</fullName>
    </submittedName>
</protein>
<evidence type="ECO:0000313" key="4">
    <source>
        <dbReference type="Proteomes" id="UP001247307"/>
    </source>
</evidence>